<dbReference type="SUPFAM" id="SSF47090">
    <property type="entry name" value="PGBD-like"/>
    <property type="match status" value="1"/>
</dbReference>
<dbReference type="UniPathway" id="UPA00219"/>
<keyword evidence="5 6" id="KW-0961">Cell wall biogenesis/degradation</keyword>
<dbReference type="Proteomes" id="UP000030014">
    <property type="component" value="Unassembled WGS sequence"/>
</dbReference>
<dbReference type="Pfam" id="PF01471">
    <property type="entry name" value="PG_binding_1"/>
    <property type="match status" value="1"/>
</dbReference>
<comment type="caution">
    <text evidence="9">The sequence shown here is derived from an EMBL/GenBank/DDBJ whole genome shotgun (WGS) entry which is preliminary data.</text>
</comment>
<dbReference type="GO" id="GO:0016740">
    <property type="term" value="F:transferase activity"/>
    <property type="evidence" value="ECO:0007669"/>
    <property type="project" value="UniProtKB-KW"/>
</dbReference>
<dbReference type="PANTHER" id="PTHR30582:SF2">
    <property type="entry name" value="L,D-TRANSPEPTIDASE YCIB-RELATED"/>
    <property type="match status" value="1"/>
</dbReference>
<feature type="domain" description="L,D-TPase catalytic" evidence="8">
    <location>
        <begin position="185"/>
        <end position="307"/>
    </location>
</feature>
<dbReference type="AlphaFoldDB" id="A0A0A0IET7"/>
<dbReference type="Gene3D" id="1.10.101.10">
    <property type="entry name" value="PGBD-like superfamily/PGBD"/>
    <property type="match status" value="1"/>
</dbReference>
<dbReference type="GO" id="GO:0071972">
    <property type="term" value="F:peptidoglycan L,D-transpeptidase activity"/>
    <property type="evidence" value="ECO:0007669"/>
    <property type="project" value="TreeGrafter"/>
</dbReference>
<dbReference type="EMBL" id="JDRY01000046">
    <property type="protein sequence ID" value="KGM98771.1"/>
    <property type="molecule type" value="Genomic_DNA"/>
</dbReference>
<dbReference type="RefSeq" id="WP_039259688.1">
    <property type="nucleotide sequence ID" value="NZ_JDRY01000046.1"/>
</dbReference>
<dbReference type="InterPro" id="IPR038063">
    <property type="entry name" value="Transpep_catalytic_dom"/>
</dbReference>
<dbReference type="GO" id="GO:0008360">
    <property type="term" value="P:regulation of cell shape"/>
    <property type="evidence" value="ECO:0007669"/>
    <property type="project" value="UniProtKB-UniRule"/>
</dbReference>
<proteinExistence type="predicted"/>
<gene>
    <name evidence="9" type="ORF">Z955_10410</name>
</gene>
<feature type="compositionally biased region" description="Basic and acidic residues" evidence="7">
    <location>
        <begin position="52"/>
        <end position="72"/>
    </location>
</feature>
<evidence type="ECO:0000256" key="5">
    <source>
        <dbReference type="ARBA" id="ARBA00023316"/>
    </source>
</evidence>
<dbReference type="SUPFAM" id="SSF141523">
    <property type="entry name" value="L,D-transpeptidase catalytic domain-like"/>
    <property type="match status" value="1"/>
</dbReference>
<feature type="active site" description="Proton donor/acceptor" evidence="6">
    <location>
        <position position="260"/>
    </location>
</feature>
<evidence type="ECO:0000256" key="6">
    <source>
        <dbReference type="PROSITE-ProRule" id="PRU01373"/>
    </source>
</evidence>
<dbReference type="GO" id="GO:0018104">
    <property type="term" value="P:peptidoglycan-protein cross-linking"/>
    <property type="evidence" value="ECO:0007669"/>
    <property type="project" value="TreeGrafter"/>
</dbReference>
<dbReference type="InterPro" id="IPR002477">
    <property type="entry name" value="Peptidoglycan-bd-like"/>
</dbReference>
<dbReference type="InterPro" id="IPR036365">
    <property type="entry name" value="PGBD-like_sf"/>
</dbReference>
<evidence type="ECO:0000256" key="3">
    <source>
        <dbReference type="ARBA" id="ARBA00022960"/>
    </source>
</evidence>
<evidence type="ECO:0000313" key="10">
    <source>
        <dbReference type="Proteomes" id="UP000030014"/>
    </source>
</evidence>
<feature type="active site" description="Nucleophile" evidence="6">
    <location>
        <position position="283"/>
    </location>
</feature>
<organism evidence="9 10">
    <name type="scientific">Clostridium botulinum C/D str. DC5</name>
    <dbReference type="NCBI Taxonomy" id="1443128"/>
    <lineage>
        <taxon>Bacteria</taxon>
        <taxon>Bacillati</taxon>
        <taxon>Bacillota</taxon>
        <taxon>Clostridia</taxon>
        <taxon>Eubacteriales</taxon>
        <taxon>Clostridiaceae</taxon>
        <taxon>Clostridium</taxon>
    </lineage>
</organism>
<evidence type="ECO:0000256" key="4">
    <source>
        <dbReference type="ARBA" id="ARBA00022984"/>
    </source>
</evidence>
<dbReference type="Gene3D" id="2.40.440.10">
    <property type="entry name" value="L,D-transpeptidase catalytic domain-like"/>
    <property type="match status" value="1"/>
</dbReference>
<dbReference type="GO" id="GO:0071555">
    <property type="term" value="P:cell wall organization"/>
    <property type="evidence" value="ECO:0007669"/>
    <property type="project" value="UniProtKB-UniRule"/>
</dbReference>
<feature type="region of interest" description="Disordered" evidence="7">
    <location>
        <begin position="48"/>
        <end position="72"/>
    </location>
</feature>
<evidence type="ECO:0000313" key="9">
    <source>
        <dbReference type="EMBL" id="KGM98771.1"/>
    </source>
</evidence>
<sequence length="307" mass="35052">MKCERNAIILFFIFIFSLTSLCSIKVYGKTFKKNLLIKKSINTESHSIENNTDEKELSQNKNTLEKNKDNPAVSEIKEKKFTPLKLGSRGNEVKTLQQKLNKFGYKINSDGIFGDSTETALYDFQKRNDLSKDGIVGKSTLKKLDLEPTEKTMYNPKDNIFSPVDSSNYFENFINKRNSNSVTDYYIWVNTNTPKTYIFKGYNHHWKLIKTLPCTVGKSSTPTIKGTFSIGNKGESFIVKNNPKLMCKYFTQINGDYLFHTILLNRNGSVANGILGAKLSHGCIRLSINDAKFIYYNIPKKTTIYIN</sequence>
<dbReference type="InterPro" id="IPR005490">
    <property type="entry name" value="LD_TPept_cat_dom"/>
</dbReference>
<comment type="pathway">
    <text evidence="1 6">Cell wall biogenesis; peptidoglycan biosynthesis.</text>
</comment>
<evidence type="ECO:0000256" key="1">
    <source>
        <dbReference type="ARBA" id="ARBA00004752"/>
    </source>
</evidence>
<dbReference type="PROSITE" id="PS52029">
    <property type="entry name" value="LD_TPASE"/>
    <property type="match status" value="1"/>
</dbReference>
<keyword evidence="3 6" id="KW-0133">Cell shape</keyword>
<dbReference type="InterPro" id="IPR050979">
    <property type="entry name" value="LD-transpeptidase"/>
</dbReference>
<accession>A0A0A0IET7</accession>
<evidence type="ECO:0000259" key="8">
    <source>
        <dbReference type="PROSITE" id="PS52029"/>
    </source>
</evidence>
<evidence type="ECO:0000256" key="2">
    <source>
        <dbReference type="ARBA" id="ARBA00022679"/>
    </source>
</evidence>
<dbReference type="CDD" id="cd16913">
    <property type="entry name" value="YkuD_like"/>
    <property type="match status" value="1"/>
</dbReference>
<keyword evidence="4 6" id="KW-0573">Peptidoglycan synthesis</keyword>
<dbReference type="InterPro" id="IPR036366">
    <property type="entry name" value="PGBDSf"/>
</dbReference>
<protein>
    <recommendedName>
        <fullName evidence="8">L,D-TPase catalytic domain-containing protein</fullName>
    </recommendedName>
</protein>
<dbReference type="GO" id="GO:0005576">
    <property type="term" value="C:extracellular region"/>
    <property type="evidence" value="ECO:0007669"/>
    <property type="project" value="TreeGrafter"/>
</dbReference>
<dbReference type="PANTHER" id="PTHR30582">
    <property type="entry name" value="L,D-TRANSPEPTIDASE"/>
    <property type="match status" value="1"/>
</dbReference>
<reference evidence="9 10" key="1">
    <citation type="submission" date="2014-01" db="EMBL/GenBank/DDBJ databases">
        <title>Plasmidome dynamics in the species complex Clostridium novyi sensu lato converts strains of independent lineages into distinctly different pathogens.</title>
        <authorList>
            <person name="Skarin H."/>
            <person name="Segerman B."/>
        </authorList>
    </citation>
    <scope>NUCLEOTIDE SEQUENCE [LARGE SCALE GENOMIC DNA]</scope>
    <source>
        <strain evidence="9 10">DC5</strain>
    </source>
</reference>
<keyword evidence="2" id="KW-0808">Transferase</keyword>
<dbReference type="Pfam" id="PF03734">
    <property type="entry name" value="YkuD"/>
    <property type="match status" value="1"/>
</dbReference>
<evidence type="ECO:0000256" key="7">
    <source>
        <dbReference type="SAM" id="MobiDB-lite"/>
    </source>
</evidence>
<name>A0A0A0IET7_CLOBO</name>